<evidence type="ECO:0000313" key="2">
    <source>
        <dbReference type="EMBL" id="CAI9174739.1"/>
    </source>
</evidence>
<accession>A0ABN8ZLZ6</accession>
<feature type="compositionally biased region" description="Basic residues" evidence="1">
    <location>
        <begin position="51"/>
        <end position="62"/>
    </location>
</feature>
<sequence length="190" mass="19788">MMNRKDIQSLGSVINQNKDTQSLEAPSHQDRRGGWVVAPGLHRPDPERPAGLRRPKSPRKGARFPDTAAPLGRRSKGANGPQLLPTVGARPTPRFPGKTREPSRGGPLRPGQTPSRSEPTAGGAPNLGSALLAPQEGKDAGGQQPGLALPHLAAPGCSLTRGGPSRRELEGRRTGGPTAGSSPEGRPWSG</sequence>
<evidence type="ECO:0000256" key="1">
    <source>
        <dbReference type="SAM" id="MobiDB-lite"/>
    </source>
</evidence>
<name>A0ABN8ZLZ6_RANTA</name>
<keyword evidence="3" id="KW-1185">Reference proteome</keyword>
<dbReference type="EMBL" id="OX459940">
    <property type="protein sequence ID" value="CAI9174739.1"/>
    <property type="molecule type" value="Genomic_DNA"/>
</dbReference>
<evidence type="ECO:0000313" key="3">
    <source>
        <dbReference type="Proteomes" id="UP001176941"/>
    </source>
</evidence>
<organism evidence="2 3">
    <name type="scientific">Rangifer tarandus platyrhynchus</name>
    <name type="common">Svalbard reindeer</name>
    <dbReference type="NCBI Taxonomy" id="3082113"/>
    <lineage>
        <taxon>Eukaryota</taxon>
        <taxon>Metazoa</taxon>
        <taxon>Chordata</taxon>
        <taxon>Craniata</taxon>
        <taxon>Vertebrata</taxon>
        <taxon>Euteleostomi</taxon>
        <taxon>Mammalia</taxon>
        <taxon>Eutheria</taxon>
        <taxon>Laurasiatheria</taxon>
        <taxon>Artiodactyla</taxon>
        <taxon>Ruminantia</taxon>
        <taxon>Pecora</taxon>
        <taxon>Cervidae</taxon>
        <taxon>Odocoileinae</taxon>
        <taxon>Rangifer</taxon>
    </lineage>
</organism>
<protein>
    <submittedName>
        <fullName evidence="2">Uncharacterized protein</fullName>
    </submittedName>
</protein>
<dbReference type="Proteomes" id="UP001176941">
    <property type="component" value="Chromosome 4"/>
</dbReference>
<feature type="compositionally biased region" description="Polar residues" evidence="1">
    <location>
        <begin position="9"/>
        <end position="24"/>
    </location>
</feature>
<feature type="region of interest" description="Disordered" evidence="1">
    <location>
        <begin position="1"/>
        <end position="190"/>
    </location>
</feature>
<reference evidence="2" key="1">
    <citation type="submission" date="2023-04" db="EMBL/GenBank/DDBJ databases">
        <authorList>
            <consortium name="ELIXIR-Norway"/>
        </authorList>
    </citation>
    <scope>NUCLEOTIDE SEQUENCE [LARGE SCALE GENOMIC DNA]</scope>
</reference>
<gene>
    <name evidence="2" type="ORF">MRATA1EN1_LOCUS23701</name>
</gene>
<proteinExistence type="predicted"/>